<evidence type="ECO:0000313" key="3">
    <source>
        <dbReference type="EMBL" id="AET61127.1"/>
    </source>
</evidence>
<feature type="transmembrane region" description="Helical" evidence="2">
    <location>
        <begin position="12"/>
        <end position="32"/>
    </location>
</feature>
<dbReference type="EMBL" id="CP003107">
    <property type="protein sequence ID" value="AET61127.1"/>
    <property type="molecule type" value="Genomic_DNA"/>
</dbReference>
<keyword evidence="2" id="KW-0812">Transmembrane</keyword>
<proteinExistence type="predicted"/>
<evidence type="ECO:0000313" key="4">
    <source>
        <dbReference type="Proteomes" id="UP000005876"/>
    </source>
</evidence>
<feature type="region of interest" description="Disordered" evidence="1">
    <location>
        <begin position="52"/>
        <end position="72"/>
    </location>
</feature>
<reference key="2">
    <citation type="submission" date="2011-11" db="EMBL/GenBank/DDBJ databases">
        <authorList>
            <person name="Shin S.H."/>
            <person name="Kim S."/>
            <person name="Kim J.Y."/>
        </authorList>
    </citation>
    <scope>NUCLEOTIDE SEQUENCE</scope>
    <source>
        <strain>HPL-003</strain>
    </source>
</reference>
<gene>
    <name evidence="3" type="ordered locus">HPL003_22005</name>
</gene>
<dbReference type="Proteomes" id="UP000005876">
    <property type="component" value="Chromosome"/>
</dbReference>
<keyword evidence="2" id="KW-1133">Transmembrane helix</keyword>
<accession>G7VQ58</accession>
<dbReference type="AlphaFoldDB" id="G7VQ58"/>
<dbReference type="HOGENOM" id="CLU_2718597_0_0_9"/>
<dbReference type="STRING" id="985665.HPL003_22005"/>
<protein>
    <submittedName>
        <fullName evidence="3">Uncharacterized protein</fullName>
    </submittedName>
</protein>
<dbReference type="KEGG" id="pta:HPL003_22005"/>
<name>G7VQ58_PAETH</name>
<reference evidence="4" key="1">
    <citation type="submission" date="2011-11" db="EMBL/GenBank/DDBJ databases">
        <title>Complete sequence of Paenibacillus terrae HPL-003.</title>
        <authorList>
            <person name="Shin S.H."/>
            <person name="Kim S."/>
            <person name="Kim J.Y."/>
        </authorList>
    </citation>
    <scope>NUCLEOTIDE SEQUENCE [LARGE SCALE GENOMIC DNA]</scope>
    <source>
        <strain evidence="4">HPL-003</strain>
    </source>
</reference>
<evidence type="ECO:0000256" key="1">
    <source>
        <dbReference type="SAM" id="MobiDB-lite"/>
    </source>
</evidence>
<organism evidence="3 4">
    <name type="scientific">Paenibacillus terrae (strain HPL-003)</name>
    <dbReference type="NCBI Taxonomy" id="985665"/>
    <lineage>
        <taxon>Bacteria</taxon>
        <taxon>Bacillati</taxon>
        <taxon>Bacillota</taxon>
        <taxon>Bacilli</taxon>
        <taxon>Bacillales</taxon>
        <taxon>Paenibacillaceae</taxon>
        <taxon>Paenibacillus</taxon>
    </lineage>
</organism>
<reference evidence="3 4" key="3">
    <citation type="journal article" date="2012" name="J. Bacteriol.">
        <title>Genome Sequence of Paenibacillus terrae HPL-003, a Xylanase-Producing Bacterium Isolated from Soil Found in Forest Residue.</title>
        <authorList>
            <person name="Shin S.H."/>
            <person name="Kim S."/>
            <person name="Kim J.Y."/>
            <person name="Song H.Y."/>
            <person name="Cho S.J."/>
            <person name="Kim D.R."/>
            <person name="Lee K.I."/>
            <person name="Lim H.K."/>
            <person name="Park N.J."/>
            <person name="Hwang I.T."/>
            <person name="Yang K.S."/>
        </authorList>
    </citation>
    <scope>NUCLEOTIDE SEQUENCE [LARGE SCALE GENOMIC DNA]</scope>
    <source>
        <strain evidence="3 4">HPL-003</strain>
    </source>
</reference>
<evidence type="ECO:0000256" key="2">
    <source>
        <dbReference type="SAM" id="Phobius"/>
    </source>
</evidence>
<keyword evidence="2" id="KW-0472">Membrane</keyword>
<sequence>MISEGFNGRILAAHTFQLFLNRMLYCITVLIISEMEKPLNMLNEMSAFSGHPLSTGGCPPSERHTKRVSTDG</sequence>